<keyword evidence="6" id="KW-0693">Viral RNA replication</keyword>
<evidence type="ECO:0000259" key="7">
    <source>
        <dbReference type="PROSITE" id="PS50507"/>
    </source>
</evidence>
<sequence>LESSGVPLNKFNVTIDFKRAGKLFRSLMDGRTGVHSHKLVKEGWRIMSGLNGAEDAQSFGKALVNGNLTKELVDSELKQFGVIMICGFAGSGKSKGVQNLLNKSFNSDDRALVISPRRVLAEDWKTKCKNSKIATFESALKKSFNEIQLVVLDEVNLFPNGYIDLVLTKKIMDSKDEVSGENFLLICLGDPLQASYFSENDRTFLDHSNDLRRVCGDKRLKYLYGTHRLPMAVASRFEVRTTNGEQTSPFHATIFPDLISCKKKNEEKGFKVQAVLVASFVEREIFAEHENVLTFGESQGMTFEYGAICLSEETKLVSDFHIMVALTRFRKGFSFFLSCRGNSDDFVKNLKMGLLSRFLEKNTSLKAFVQGMSQVKLELVELNLKGSGLDYVDREEKLAGDPWLKSSLFLGQRINYIDSEFTETSVVEPTPKVHIPVESDEYLSIELDKLVAREFREFKGRYEWSQQFKEENFPVLSQFRRGEAQCVNYEAIYPRHRADDDITFLAAVRKRMRFSNPATERAKFHNAYSKGRMLLNQFLKFVPVKRERNSGLLMEALNEFESVKVSKDAATLTNHSDRSNPDWSPDFVRIFMKSQLCTKFEKRFCEAKAGQTLACFSHSILVFFSPWCRYMEKIINKYLPKNFYIHQKRSFDELNEFCKVHFNGDTCVESDYTAFDASQDHIVLSFEVQLMEHMGIDRVIIERYIELKCTLGSKLGSFAIMRFTGEFCTFLFNTLCNMAFTFCAYEIKGNEPICFAGDDMCSLRNIPASKKFEKLLSKMSLKAKVCRTNRPMFCGWNLTFYGIVKEPCLVFERLQVAREKGRLNEVIESYFLEFSYAYKLGERLNAVLCEDQLRYHQRLCRFFVKNKSLLKGESSKILSDLLYLSDEDGEVCSGIQRENRFRGYSNFKCEKLVSLQ</sequence>
<dbReference type="InterPro" id="IPR001788">
    <property type="entry name" value="RNA-dep_RNA_pol_alsuvir"/>
</dbReference>
<proteinExistence type="predicted"/>
<evidence type="ECO:0000313" key="9">
    <source>
        <dbReference type="EMBL" id="AEN25485.1"/>
    </source>
</evidence>
<feature type="domain" description="RdRp catalytic" evidence="7">
    <location>
        <begin position="665"/>
        <end position="772"/>
    </location>
</feature>
<dbReference type="PROSITE" id="PS51657">
    <property type="entry name" value="PSRV_HELICASE"/>
    <property type="match status" value="1"/>
</dbReference>
<dbReference type="PROSITE" id="PS50507">
    <property type="entry name" value="RDRP_SSRNA_POS"/>
    <property type="match status" value="1"/>
</dbReference>
<dbReference type="Pfam" id="PF00978">
    <property type="entry name" value="RdRP_2"/>
    <property type="match status" value="1"/>
</dbReference>
<keyword evidence="5" id="KW-0547">Nucleotide-binding</keyword>
<dbReference type="GO" id="GO:0039694">
    <property type="term" value="P:viral RNA genome replication"/>
    <property type="evidence" value="ECO:0007669"/>
    <property type="project" value="InterPro"/>
</dbReference>
<dbReference type="GO" id="GO:0016787">
    <property type="term" value="F:hydrolase activity"/>
    <property type="evidence" value="ECO:0007669"/>
    <property type="project" value="UniProtKB-KW"/>
</dbReference>
<accession>G9FIH0</accession>
<dbReference type="GO" id="GO:0006351">
    <property type="term" value="P:DNA-templated transcription"/>
    <property type="evidence" value="ECO:0007669"/>
    <property type="project" value="InterPro"/>
</dbReference>
<dbReference type="SUPFAM" id="SSF52540">
    <property type="entry name" value="P-loop containing nucleoside triphosphate hydrolases"/>
    <property type="match status" value="1"/>
</dbReference>
<dbReference type="InterPro" id="IPR043502">
    <property type="entry name" value="DNA/RNA_pol_sf"/>
</dbReference>
<dbReference type="CDD" id="cd23245">
    <property type="entry name" value="Betaflexiviridae_RdRp"/>
    <property type="match status" value="1"/>
</dbReference>
<dbReference type="InterPro" id="IPR027351">
    <property type="entry name" value="(+)RNA_virus_helicase_core_dom"/>
</dbReference>
<evidence type="ECO:0000256" key="1">
    <source>
        <dbReference type="ARBA" id="ARBA00022484"/>
    </source>
</evidence>
<reference evidence="9" key="1">
    <citation type="journal article" date="2012" name="Arch. Virol.">
        <title>Multiple polyadenylated RNA viruses detected in pooled cultivated and wild plant samples.</title>
        <authorList>
            <person name="Wylie S.J."/>
            <person name="Luo H."/>
            <person name="Li H."/>
            <person name="Jones M.G."/>
        </authorList>
    </citation>
    <scope>NUCLEOTIDE SEQUENCE</scope>
    <source>
        <strain evidence="9">WA-3</strain>
    </source>
</reference>
<feature type="non-terminal residue" evidence="9">
    <location>
        <position position="1"/>
    </location>
</feature>
<organism evidence="9">
    <name type="scientific">Scaevola virus A</name>
    <dbReference type="NCBI Taxonomy" id="1046302"/>
    <lineage>
        <taxon>Viruses</taxon>
        <taxon>Riboviria</taxon>
        <taxon>Orthornavirae</taxon>
        <taxon>Kitrinoviricota</taxon>
        <taxon>Alsuviricetes</taxon>
        <taxon>Tymovirales</taxon>
        <taxon>Betaflexiviridae</taxon>
    </lineage>
</organism>
<protein>
    <submittedName>
        <fullName evidence="9">Polyprotein</fullName>
    </submittedName>
</protein>
<dbReference type="Gene3D" id="3.40.50.300">
    <property type="entry name" value="P-loop containing nucleotide triphosphate hydrolases"/>
    <property type="match status" value="1"/>
</dbReference>
<keyword evidence="3" id="KW-0548">Nucleotidyltransferase</keyword>
<dbReference type="GO" id="GO:0005524">
    <property type="term" value="F:ATP binding"/>
    <property type="evidence" value="ECO:0007669"/>
    <property type="project" value="UniProtKB-KW"/>
</dbReference>
<keyword evidence="5" id="KW-0067">ATP-binding</keyword>
<name>G9FIH0_9VIRU</name>
<evidence type="ECO:0000256" key="4">
    <source>
        <dbReference type="ARBA" id="ARBA00022801"/>
    </source>
</evidence>
<keyword evidence="1" id="KW-0696">RNA-directed RNA polymerase</keyword>
<evidence type="ECO:0000256" key="3">
    <source>
        <dbReference type="ARBA" id="ARBA00022695"/>
    </source>
</evidence>
<dbReference type="GO" id="GO:0003723">
    <property type="term" value="F:RNA binding"/>
    <property type="evidence" value="ECO:0007669"/>
    <property type="project" value="InterPro"/>
</dbReference>
<keyword evidence="2" id="KW-0808">Transferase</keyword>
<evidence type="ECO:0000256" key="2">
    <source>
        <dbReference type="ARBA" id="ARBA00022679"/>
    </source>
</evidence>
<dbReference type="InterPro" id="IPR007094">
    <property type="entry name" value="RNA-dir_pol_PSvirus"/>
</dbReference>
<dbReference type="GO" id="GO:0003968">
    <property type="term" value="F:RNA-directed RNA polymerase activity"/>
    <property type="evidence" value="ECO:0007669"/>
    <property type="project" value="UniProtKB-KW"/>
</dbReference>
<evidence type="ECO:0000259" key="8">
    <source>
        <dbReference type="PROSITE" id="PS51657"/>
    </source>
</evidence>
<keyword evidence="4" id="KW-0378">Hydrolase</keyword>
<dbReference type="Pfam" id="PF01443">
    <property type="entry name" value="Viral_helicase1"/>
    <property type="match status" value="1"/>
</dbReference>
<dbReference type="SUPFAM" id="SSF56672">
    <property type="entry name" value="DNA/RNA polymerases"/>
    <property type="match status" value="1"/>
</dbReference>
<dbReference type="InterPro" id="IPR027417">
    <property type="entry name" value="P-loop_NTPase"/>
</dbReference>
<evidence type="ECO:0000256" key="5">
    <source>
        <dbReference type="ARBA" id="ARBA00022840"/>
    </source>
</evidence>
<evidence type="ECO:0000256" key="6">
    <source>
        <dbReference type="ARBA" id="ARBA00022953"/>
    </source>
</evidence>
<dbReference type="EMBL" id="JN127346">
    <property type="protein sequence ID" value="AEN25485.1"/>
    <property type="molecule type" value="Genomic_RNA"/>
</dbReference>
<feature type="domain" description="(+)RNA virus helicase C-terminal" evidence="8">
    <location>
        <begin position="59"/>
        <end position="370"/>
    </location>
</feature>